<proteinExistence type="predicted"/>
<dbReference type="InterPro" id="IPR002035">
    <property type="entry name" value="VWF_A"/>
</dbReference>
<dbReference type="EMBL" id="DF967972">
    <property type="protein sequence ID" value="GAP15215.1"/>
    <property type="molecule type" value="Genomic_DNA"/>
</dbReference>
<dbReference type="SUPFAM" id="SSF53300">
    <property type="entry name" value="vWA-like"/>
    <property type="match status" value="1"/>
</dbReference>
<keyword evidence="2" id="KW-0812">Transmembrane</keyword>
<feature type="compositionally biased region" description="Low complexity" evidence="1">
    <location>
        <begin position="739"/>
        <end position="753"/>
    </location>
</feature>
<dbReference type="PANTHER" id="PTHR45737:SF6">
    <property type="entry name" value="VON WILLEBRAND FACTOR A DOMAIN-CONTAINING PROTEIN 5A"/>
    <property type="match status" value="1"/>
</dbReference>
<evidence type="ECO:0000313" key="6">
    <source>
        <dbReference type="EMBL" id="GAP15215.1"/>
    </source>
</evidence>
<feature type="signal peptide" evidence="3">
    <location>
        <begin position="1"/>
        <end position="24"/>
    </location>
</feature>
<dbReference type="Gene3D" id="3.40.50.410">
    <property type="entry name" value="von Willebrand factor, type A domain"/>
    <property type="match status" value="1"/>
</dbReference>
<dbReference type="STRING" id="360412.LARV_02997"/>
<dbReference type="PROSITE" id="PS50234">
    <property type="entry name" value="VWFA"/>
    <property type="match status" value="1"/>
</dbReference>
<gene>
    <name evidence="6" type="ORF">LARV_02997</name>
</gene>
<dbReference type="PROSITE" id="PS51468">
    <property type="entry name" value="VIT"/>
    <property type="match status" value="1"/>
</dbReference>
<dbReference type="Pfam" id="PF08487">
    <property type="entry name" value="VIT"/>
    <property type="match status" value="1"/>
</dbReference>
<feature type="region of interest" description="Disordered" evidence="1">
    <location>
        <begin position="739"/>
        <end position="762"/>
    </location>
</feature>
<evidence type="ECO:0000256" key="1">
    <source>
        <dbReference type="SAM" id="MobiDB-lite"/>
    </source>
</evidence>
<evidence type="ECO:0000256" key="3">
    <source>
        <dbReference type="SAM" id="SignalP"/>
    </source>
</evidence>
<keyword evidence="2" id="KW-1133">Transmembrane helix</keyword>
<reference evidence="6" key="1">
    <citation type="submission" date="2015-07" db="EMBL/GenBank/DDBJ databases">
        <title>Draft Genome Sequences of Anaerolinea thermolimosa IMO-1, Bellilinea caldifistulae GOMI-1, Leptolinea tardivitalis YMTK-2, Levilinea saccharolytica KIBI-1,Longilinea arvoryzae KOME-1, Previously Described as Members of the Anaerolineaceae (Chloroflexi).</title>
        <authorList>
            <person name="Sekiguchi Y."/>
            <person name="Ohashi A."/>
            <person name="Matsuura N."/>
            <person name="Tourlousse M.D."/>
        </authorList>
    </citation>
    <scope>NUCLEOTIDE SEQUENCE [LARGE SCALE GENOMIC DNA]</scope>
    <source>
        <strain evidence="6">KOME-1</strain>
    </source>
</reference>
<evidence type="ECO:0000259" key="4">
    <source>
        <dbReference type="PROSITE" id="PS50234"/>
    </source>
</evidence>
<name>A0A0S7BBL8_9CHLR</name>
<feature type="domain" description="VIT" evidence="5">
    <location>
        <begin position="35"/>
        <end position="163"/>
    </location>
</feature>
<keyword evidence="2" id="KW-0472">Membrane</keyword>
<organism evidence="6">
    <name type="scientific">Longilinea arvoryzae</name>
    <dbReference type="NCBI Taxonomy" id="360412"/>
    <lineage>
        <taxon>Bacteria</taxon>
        <taxon>Bacillati</taxon>
        <taxon>Chloroflexota</taxon>
        <taxon>Anaerolineae</taxon>
        <taxon>Anaerolineales</taxon>
        <taxon>Anaerolineaceae</taxon>
        <taxon>Longilinea</taxon>
    </lineage>
</organism>
<evidence type="ECO:0000259" key="5">
    <source>
        <dbReference type="PROSITE" id="PS51468"/>
    </source>
</evidence>
<evidence type="ECO:0000256" key="2">
    <source>
        <dbReference type="SAM" id="Phobius"/>
    </source>
</evidence>
<accession>A0A0S7BBL8</accession>
<dbReference type="AlphaFoldDB" id="A0A0S7BBL8"/>
<feature type="transmembrane region" description="Helical" evidence="2">
    <location>
        <begin position="763"/>
        <end position="783"/>
    </location>
</feature>
<dbReference type="RefSeq" id="WP_075074405.1">
    <property type="nucleotide sequence ID" value="NZ_DF967972.1"/>
</dbReference>
<dbReference type="Proteomes" id="UP000055060">
    <property type="component" value="Unassembled WGS sequence"/>
</dbReference>
<dbReference type="Pfam" id="PF00092">
    <property type="entry name" value="VWA"/>
    <property type="match status" value="1"/>
</dbReference>
<dbReference type="InterPro" id="IPR013694">
    <property type="entry name" value="VIT"/>
</dbReference>
<feature type="domain" description="VWFA" evidence="4">
    <location>
        <begin position="286"/>
        <end position="458"/>
    </location>
</feature>
<evidence type="ECO:0000313" key="7">
    <source>
        <dbReference type="Proteomes" id="UP000055060"/>
    </source>
</evidence>
<feature type="chain" id="PRO_5006632862" evidence="3">
    <location>
        <begin position="25"/>
        <end position="788"/>
    </location>
</feature>
<dbReference type="SMART" id="SM00609">
    <property type="entry name" value="VIT"/>
    <property type="match status" value="1"/>
</dbReference>
<dbReference type="SMART" id="SM00327">
    <property type="entry name" value="VWA"/>
    <property type="match status" value="1"/>
</dbReference>
<dbReference type="InterPro" id="IPR036465">
    <property type="entry name" value="vWFA_dom_sf"/>
</dbReference>
<dbReference type="OrthoDB" id="9784383at2"/>
<protein>
    <submittedName>
        <fullName evidence="6">Uncharacterized protein containing a von Willebrand factor type A (VWA) domain</fullName>
    </submittedName>
</protein>
<dbReference type="PANTHER" id="PTHR45737">
    <property type="entry name" value="VON WILLEBRAND FACTOR A DOMAIN-CONTAINING PROTEIN 5A"/>
    <property type="match status" value="1"/>
</dbReference>
<keyword evidence="3" id="KW-0732">Signal</keyword>
<keyword evidence="7" id="KW-1185">Reference proteome</keyword>
<sequence>MKTRWFAVLLGMCMLLLATAPVQADGIIIPTPQPCPADGCPPVIPVAQLAIKYHHVDVKIENQIAVTHVDQVFYNPNDWQVEGTYLFPLPLGAVVTRFTLWVDGKPVQGQVLDAAQARQTYENIVRTLRDPALLEYAGRGAVQASIYPIPPKGERRIELEYSQALTVDNGLVRYVYPLNTEKFSVQPLESVRVSISIHSDPPIRTLYSPSHKVEVTRSGENDATATYEASNLIPDQDFALYYSVGESEAFHLFTYRDPGDATEKDGFFMLLLAPPPGMKSETVAKDLLLVLDRSGSMEGEKFSQAQAALRFILKNLNPGDRFYLSSFSSTLQEYAGDLSPAADADSALKWVDGLSALGSTDINRALLEAASVAKSDRPTYLIFLTDGLPTEGEIDRQKILDNFMAAAPANLRLFTFGVGYDVDTLLLDSLAQEHQGKTTYVLPGEALDEALSGFYESISSPVLTNLEIDFGDQSVYDIYPQTLPDLFAGGQIIVTGRYRKGGAFDLSLHGRVNGEEQTLRFTDQNFVDDNHSETGPLSNLPRLWATRKIGALLTQIRLQGPDPESIDQIVRLSIRYGIVTPYTSYLVTEEMPLGAANQRDLADQSLQQLQAMPTQASGAGAVNKAAEEGALSSAPAAPEISGEAAQSVKLAGSRTFVLKEDVWYDTAFDPALMKPQQISFLSTDYFALANARPDVGSALALGQRVVIVVDGQAYEIIDAGQPALAVTLPSPSTPTIVIQQPAQQQITPTPTTPSGSENPPADSPILCTAIALPLLLIVFLASASKRKQ</sequence>